<proteinExistence type="inferred from homology"/>
<keyword evidence="13" id="KW-0460">Magnesium</keyword>
<evidence type="ECO:0000256" key="9">
    <source>
        <dbReference type="ARBA" id="ARBA00023134"/>
    </source>
</evidence>
<evidence type="ECO:0000256" key="4">
    <source>
        <dbReference type="ARBA" id="ARBA00022448"/>
    </source>
</evidence>
<dbReference type="InterPro" id="IPR006689">
    <property type="entry name" value="Small_GTPase_ARF/SAR"/>
</dbReference>
<evidence type="ECO:0000256" key="13">
    <source>
        <dbReference type="PIRSR" id="PIRSR606689-2"/>
    </source>
</evidence>
<dbReference type="InterPro" id="IPR036179">
    <property type="entry name" value="Ig-like_dom_sf"/>
</dbReference>
<feature type="binding site" evidence="13">
    <location>
        <position position="256"/>
    </location>
    <ligand>
        <name>Mg(2+)</name>
        <dbReference type="ChEBI" id="CHEBI:18420"/>
    </ligand>
</feature>
<dbReference type="SUPFAM" id="SSF48726">
    <property type="entry name" value="Immunoglobulin"/>
    <property type="match status" value="1"/>
</dbReference>
<keyword evidence="8" id="KW-0333">Golgi apparatus</keyword>
<dbReference type="SUPFAM" id="SSF52540">
    <property type="entry name" value="P-loop containing nucleoside triphosphate hydrolases"/>
    <property type="match status" value="1"/>
</dbReference>
<keyword evidence="6 12" id="KW-0547">Nucleotide-binding</keyword>
<reference evidence="16" key="1">
    <citation type="journal article" date="2023" name="Science">
        <title>Genome structures resolve the early diversification of teleost fishes.</title>
        <authorList>
            <person name="Parey E."/>
            <person name="Louis A."/>
            <person name="Montfort J."/>
            <person name="Bouchez O."/>
            <person name="Roques C."/>
            <person name="Iampietro C."/>
            <person name="Lluch J."/>
            <person name="Castinel A."/>
            <person name="Donnadieu C."/>
            <person name="Desvignes T."/>
            <person name="Floi Bucao C."/>
            <person name="Jouanno E."/>
            <person name="Wen M."/>
            <person name="Mejri S."/>
            <person name="Dirks R."/>
            <person name="Jansen H."/>
            <person name="Henkel C."/>
            <person name="Chen W.J."/>
            <person name="Zahm M."/>
            <person name="Cabau C."/>
            <person name="Klopp C."/>
            <person name="Thompson A.W."/>
            <person name="Robinson-Rechavi M."/>
            <person name="Braasch I."/>
            <person name="Lecointre G."/>
            <person name="Bobe J."/>
            <person name="Postlethwait J.H."/>
            <person name="Berthelot C."/>
            <person name="Roest Crollius H."/>
            <person name="Guiguen Y."/>
        </authorList>
    </citation>
    <scope>NUCLEOTIDE SEQUENCE</scope>
    <source>
        <strain evidence="16">WJC10195</strain>
    </source>
</reference>
<feature type="transmembrane region" description="Helical" evidence="14">
    <location>
        <begin position="89"/>
        <end position="114"/>
    </location>
</feature>
<evidence type="ECO:0000256" key="5">
    <source>
        <dbReference type="ARBA" id="ARBA00022707"/>
    </source>
</evidence>
<comment type="similarity">
    <text evidence="3">Belongs to the small GTPase superfamily. Arf family.</text>
</comment>
<gene>
    <name evidence="16" type="ORF">SKAU_G00365440</name>
</gene>
<comment type="caution">
    <text evidence="16">The sequence shown here is derived from an EMBL/GenBank/DDBJ whole genome shotgun (WGS) entry which is preliminary data.</text>
</comment>
<dbReference type="GO" id="GO:0005813">
    <property type="term" value="C:centrosome"/>
    <property type="evidence" value="ECO:0007669"/>
    <property type="project" value="UniProtKB-SubCell"/>
</dbReference>
<dbReference type="GO" id="GO:0005525">
    <property type="term" value="F:GTP binding"/>
    <property type="evidence" value="ECO:0007669"/>
    <property type="project" value="UniProtKB-KW"/>
</dbReference>
<dbReference type="PANTHER" id="PTHR45697">
    <property type="entry name" value="ADP-RIBOSYLATION FACTOR-LIKE PROTEIN 2-RELATED"/>
    <property type="match status" value="1"/>
</dbReference>
<dbReference type="CDD" id="cd04155">
    <property type="entry name" value="Arl3"/>
    <property type="match status" value="1"/>
</dbReference>
<keyword evidence="10" id="KW-0449">Lipoprotein</keyword>
<evidence type="ECO:0000256" key="3">
    <source>
        <dbReference type="ARBA" id="ARBA00010290"/>
    </source>
</evidence>
<name>A0A9Q1EF01_SYNKA</name>
<evidence type="ECO:0000256" key="12">
    <source>
        <dbReference type="PIRSR" id="PIRSR606689-1"/>
    </source>
</evidence>
<dbReference type="InterPro" id="IPR007110">
    <property type="entry name" value="Ig-like_dom"/>
</dbReference>
<evidence type="ECO:0000259" key="15">
    <source>
        <dbReference type="PROSITE" id="PS50835"/>
    </source>
</evidence>
<evidence type="ECO:0000313" key="17">
    <source>
        <dbReference type="Proteomes" id="UP001152622"/>
    </source>
</evidence>
<dbReference type="GO" id="GO:0015031">
    <property type="term" value="P:protein transport"/>
    <property type="evidence" value="ECO:0007669"/>
    <property type="project" value="UniProtKB-KW"/>
</dbReference>
<dbReference type="GO" id="GO:0003924">
    <property type="term" value="F:GTPase activity"/>
    <property type="evidence" value="ECO:0007669"/>
    <property type="project" value="InterPro"/>
</dbReference>
<keyword evidence="4" id="KW-0813">Transport</keyword>
<dbReference type="EMBL" id="JAINUF010000018">
    <property type="protein sequence ID" value="KAJ8337578.1"/>
    <property type="molecule type" value="Genomic_DNA"/>
</dbReference>
<dbReference type="PROSITE" id="PS51417">
    <property type="entry name" value="ARF"/>
    <property type="match status" value="1"/>
</dbReference>
<evidence type="ECO:0000256" key="2">
    <source>
        <dbReference type="ARBA" id="ARBA00004300"/>
    </source>
</evidence>
<organism evidence="16 17">
    <name type="scientific">Synaphobranchus kaupii</name>
    <name type="common">Kaup's arrowtooth eel</name>
    <dbReference type="NCBI Taxonomy" id="118154"/>
    <lineage>
        <taxon>Eukaryota</taxon>
        <taxon>Metazoa</taxon>
        <taxon>Chordata</taxon>
        <taxon>Craniata</taxon>
        <taxon>Vertebrata</taxon>
        <taxon>Euteleostomi</taxon>
        <taxon>Actinopterygii</taxon>
        <taxon>Neopterygii</taxon>
        <taxon>Teleostei</taxon>
        <taxon>Anguilliformes</taxon>
        <taxon>Synaphobranchidae</taxon>
        <taxon>Synaphobranchus</taxon>
    </lineage>
</organism>
<dbReference type="InterPro" id="IPR005225">
    <property type="entry name" value="Small_GTP-bd"/>
</dbReference>
<dbReference type="AlphaFoldDB" id="A0A9Q1EF01"/>
<feature type="binding site" evidence="12">
    <location>
        <position position="278"/>
    </location>
    <ligand>
        <name>GTP</name>
        <dbReference type="ChEBI" id="CHEBI:37565"/>
    </ligand>
</feature>
<dbReference type="NCBIfam" id="TIGR00231">
    <property type="entry name" value="small_GTP"/>
    <property type="match status" value="1"/>
</dbReference>
<evidence type="ECO:0000256" key="6">
    <source>
        <dbReference type="ARBA" id="ARBA00022741"/>
    </source>
</evidence>
<feature type="binding site" evidence="12">
    <location>
        <begin position="232"/>
        <end position="239"/>
    </location>
    <ligand>
        <name>GTP</name>
        <dbReference type="ChEBI" id="CHEBI:37565"/>
    </ligand>
</feature>
<dbReference type="OrthoDB" id="2011769at2759"/>
<keyword evidence="9 12" id="KW-0342">GTP-binding</keyword>
<dbReference type="SMART" id="SM00178">
    <property type="entry name" value="SAR"/>
    <property type="match status" value="1"/>
</dbReference>
<evidence type="ECO:0000256" key="1">
    <source>
        <dbReference type="ARBA" id="ARBA00004255"/>
    </source>
</evidence>
<evidence type="ECO:0000256" key="11">
    <source>
        <dbReference type="ARBA" id="ARBA00040616"/>
    </source>
</evidence>
<dbReference type="InterPro" id="IPR044612">
    <property type="entry name" value="ARL2/3"/>
</dbReference>
<comment type="subcellular location">
    <subcellularLocation>
        <location evidence="2">Cytoplasm</location>
        <location evidence="2">Cytoskeleton</location>
        <location evidence="2">Microtubule organizing center</location>
        <location evidence="2">Centrosome</location>
    </subcellularLocation>
    <subcellularLocation>
        <location evidence="1">Golgi apparatus membrane</location>
        <topology evidence="1">Peripheral membrane protein</topology>
        <orientation evidence="1">Cytoplasmic side</orientation>
    </subcellularLocation>
</comment>
<dbReference type="FunFam" id="3.40.50.300:FF:000281">
    <property type="entry name" value="ADP-ribosylation factor-like protein 3"/>
    <property type="match status" value="1"/>
</dbReference>
<keyword evidence="5" id="KW-0519">Myristate</keyword>
<dbReference type="SMART" id="SM00177">
    <property type="entry name" value="ARF"/>
    <property type="match status" value="1"/>
</dbReference>
<evidence type="ECO:0000313" key="16">
    <source>
        <dbReference type="EMBL" id="KAJ8337578.1"/>
    </source>
</evidence>
<keyword evidence="17" id="KW-1185">Reference proteome</keyword>
<sequence>MDVQATVTAASFNVDEGSSFNLTCNHSLPVVPECFMWLRDDEVQDEYGGHLYLNKVLRKDEAAFRCGVLTVCGFIWSEKKDLKVKDNSILTIVICGASAVLFILMMALGMKIMLRRETMQNKNRRRPNIHNEDYSTDTVTSRICVRKQLCPAQCTENSLAEGGEERVPVYRGGGTAYSATRLQSLLKNVASPLNLQSKNTLHKMEEAEKGLLAVIEKLKGSAEQEVRIILLGLDNAGKTTLLKKLACEDISTITPTQGFNIKCVASNGMKLNVWDIGGQRKIRSFWRKYLDNTDMLIYVIDSADKKRFEETGQELSELVLEDSLKGVPILIFANKQDLAAASPASEIAEGLNLHTYRDREWQIQACSALSGEGVQDGMNWICNSICNAKKMNPRQTWLSTALL</sequence>
<dbReference type="Gene3D" id="3.40.50.300">
    <property type="entry name" value="P-loop containing nucleotide triphosphate hydrolases"/>
    <property type="match status" value="1"/>
</dbReference>
<protein>
    <recommendedName>
        <fullName evidence="11">ADP-ribosylation factor-like protein 3</fullName>
    </recommendedName>
</protein>
<feature type="binding site" evidence="13">
    <location>
        <position position="239"/>
    </location>
    <ligand>
        <name>Mg(2+)</name>
        <dbReference type="ChEBI" id="CHEBI:18420"/>
    </ligand>
</feature>
<feature type="domain" description="Ig-like" evidence="15">
    <location>
        <begin position="3"/>
        <end position="68"/>
    </location>
</feature>
<dbReference type="GO" id="GO:0046872">
    <property type="term" value="F:metal ion binding"/>
    <property type="evidence" value="ECO:0007669"/>
    <property type="project" value="UniProtKB-KW"/>
</dbReference>
<evidence type="ECO:0000256" key="10">
    <source>
        <dbReference type="ARBA" id="ARBA00023288"/>
    </source>
</evidence>
<evidence type="ECO:0000256" key="14">
    <source>
        <dbReference type="SAM" id="Phobius"/>
    </source>
</evidence>
<keyword evidence="7" id="KW-0653">Protein transport</keyword>
<dbReference type="GO" id="GO:0000139">
    <property type="term" value="C:Golgi membrane"/>
    <property type="evidence" value="ECO:0007669"/>
    <property type="project" value="UniProtKB-SubCell"/>
</dbReference>
<feature type="binding site" evidence="12">
    <location>
        <begin position="334"/>
        <end position="337"/>
    </location>
    <ligand>
        <name>GTP</name>
        <dbReference type="ChEBI" id="CHEBI:37565"/>
    </ligand>
</feature>
<dbReference type="Proteomes" id="UP001152622">
    <property type="component" value="Chromosome 18"/>
</dbReference>
<keyword evidence="14" id="KW-1133">Transmembrane helix</keyword>
<dbReference type="InterPro" id="IPR027417">
    <property type="entry name" value="P-loop_NTPase"/>
</dbReference>
<dbReference type="Pfam" id="PF00025">
    <property type="entry name" value="Arf"/>
    <property type="match status" value="1"/>
</dbReference>
<keyword evidence="13" id="KW-0479">Metal-binding</keyword>
<accession>A0A9Q1EF01</accession>
<evidence type="ECO:0000256" key="8">
    <source>
        <dbReference type="ARBA" id="ARBA00023034"/>
    </source>
</evidence>
<keyword evidence="14" id="KW-0812">Transmembrane</keyword>
<dbReference type="PROSITE" id="PS50835">
    <property type="entry name" value="IG_LIKE"/>
    <property type="match status" value="1"/>
</dbReference>
<dbReference type="PRINTS" id="PR00328">
    <property type="entry name" value="SAR1GTPBP"/>
</dbReference>
<keyword evidence="14" id="KW-0472">Membrane</keyword>
<evidence type="ECO:0000256" key="7">
    <source>
        <dbReference type="ARBA" id="ARBA00022927"/>
    </source>
</evidence>